<dbReference type="Pfam" id="PF02571">
    <property type="entry name" value="CbiJ"/>
    <property type="match status" value="1"/>
</dbReference>
<keyword evidence="5" id="KW-1185">Reference proteome</keyword>
<evidence type="ECO:0000313" key="5">
    <source>
        <dbReference type="Proteomes" id="UP000727907"/>
    </source>
</evidence>
<evidence type="ECO:0000313" key="4">
    <source>
        <dbReference type="EMBL" id="MBU8872522.1"/>
    </source>
</evidence>
<keyword evidence="3 4" id="KW-0560">Oxidoreductase</keyword>
<proteinExistence type="predicted"/>
<name>A0ABS6IFK9_9HYPH</name>
<evidence type="ECO:0000256" key="2">
    <source>
        <dbReference type="ARBA" id="ARBA00022573"/>
    </source>
</evidence>
<dbReference type="GO" id="GO:0016491">
    <property type="term" value="F:oxidoreductase activity"/>
    <property type="evidence" value="ECO:0007669"/>
    <property type="project" value="UniProtKB-KW"/>
</dbReference>
<reference evidence="4 5" key="1">
    <citation type="submission" date="2021-06" db="EMBL/GenBank/DDBJ databases">
        <authorList>
            <person name="Lee D.H."/>
        </authorList>
    </citation>
    <scope>NUCLEOTIDE SEQUENCE [LARGE SCALE GENOMIC DNA]</scope>
    <source>
        <strain evidence="4 5">MMS21-HV4-11</strain>
    </source>
</reference>
<comment type="caution">
    <text evidence="4">The sequence shown here is derived from an EMBL/GenBank/DDBJ whole genome shotgun (WGS) entry which is preliminary data.</text>
</comment>
<keyword evidence="2" id="KW-0169">Cobalamin biosynthesis</keyword>
<dbReference type="InterPro" id="IPR003723">
    <property type="entry name" value="Precorrin-6x_reduct"/>
</dbReference>
<dbReference type="NCBIfam" id="TIGR00715">
    <property type="entry name" value="precor6x_red"/>
    <property type="match status" value="1"/>
</dbReference>
<accession>A0ABS6IFK9</accession>
<organism evidence="4 5">
    <name type="scientific">Reyranella humidisoli</name>
    <dbReference type="NCBI Taxonomy" id="2849149"/>
    <lineage>
        <taxon>Bacteria</taxon>
        <taxon>Pseudomonadati</taxon>
        <taxon>Pseudomonadota</taxon>
        <taxon>Alphaproteobacteria</taxon>
        <taxon>Hyphomicrobiales</taxon>
        <taxon>Reyranellaceae</taxon>
        <taxon>Reyranella</taxon>
    </lineage>
</organism>
<dbReference type="PROSITE" id="PS51014">
    <property type="entry name" value="COBK_CBIJ"/>
    <property type="match status" value="1"/>
</dbReference>
<protein>
    <submittedName>
        <fullName evidence="4">Cobalt-precorrin-6A reductase</fullName>
        <ecNumber evidence="4">1.3.1.106</ecNumber>
    </submittedName>
</protein>
<dbReference type="EMBL" id="JAHOPB010000001">
    <property type="protein sequence ID" value="MBU8872522.1"/>
    <property type="molecule type" value="Genomic_DNA"/>
</dbReference>
<gene>
    <name evidence="4" type="ORF">KQ910_02050</name>
</gene>
<sequence length="251" mass="26749">MRVLILGGTTEASALARRLADDTHFEATLSLAGRTAQPAPQALPTRIGGFGGIDGLVRHLRDEKIVAVIDATHPYADQMSAHAVAACGQAAVPLASLVRAPWTRQAGDEWIEVVDTQAAANAIGRNPRRVFLAIGRQELPVFADAPQHHYLARVIDAPAGDALPPNLTLVEARGPFDLAAETALLRDRRIELVVSKNAGGDATYAKIEAARALGVRVIMIARPHKPAGYVTATPEDAVAWLDHVRRSLRGV</sequence>
<dbReference type="EC" id="1.3.1.106" evidence="4"/>
<dbReference type="RefSeq" id="WP_216956669.1">
    <property type="nucleotide sequence ID" value="NZ_JAHOPB010000001.1"/>
</dbReference>
<comment type="pathway">
    <text evidence="1">Cofactor biosynthesis; adenosylcobalamin biosynthesis.</text>
</comment>
<dbReference type="NCBIfam" id="NF005968">
    <property type="entry name" value="PRK08057.1-2"/>
    <property type="match status" value="1"/>
</dbReference>
<evidence type="ECO:0000256" key="3">
    <source>
        <dbReference type="ARBA" id="ARBA00023002"/>
    </source>
</evidence>
<dbReference type="PANTHER" id="PTHR36925:SF1">
    <property type="entry name" value="COBALT-PRECORRIN-6A REDUCTASE"/>
    <property type="match status" value="1"/>
</dbReference>
<evidence type="ECO:0000256" key="1">
    <source>
        <dbReference type="ARBA" id="ARBA00004953"/>
    </source>
</evidence>
<dbReference type="Proteomes" id="UP000727907">
    <property type="component" value="Unassembled WGS sequence"/>
</dbReference>
<dbReference type="PANTHER" id="PTHR36925">
    <property type="entry name" value="COBALT-PRECORRIN-6A REDUCTASE"/>
    <property type="match status" value="1"/>
</dbReference>